<dbReference type="AlphaFoldDB" id="A0AAI8Z1J2"/>
<dbReference type="Proteomes" id="UP001296104">
    <property type="component" value="Unassembled WGS sequence"/>
</dbReference>
<evidence type="ECO:0000313" key="2">
    <source>
        <dbReference type="EMBL" id="CAK4030737.1"/>
    </source>
</evidence>
<sequence length="356" mass="40169">MVWGEGNYRTDGVLVVVGPDNQVTTFLMRQELLAKAGAIIPSAAQEDLLARTGKFSVLKNVEPDHFNLYMNWLNVSIIPPRNRADEYAVLSKLCILGTQIQDWRFQDAVIDALIDKFKNSIVPLPDATTINEIFNGPIQSQALQRLVVGMYARRPAKIASLTDSLVAEFWQALAQSLAAKAGPPSEEFSEEEVATIKRSGDPLESDTKRRKTERSSVGDEYTTSTRTATDRKTGREMHEARRHAEDVLQSPALAKAQLRRTYLRRRPITFSLARFPLLTCLLSAAEQPSPFQIPRKSQQQTNQAKFLRIHLRTRSHPLGTHRANTPTKRKENDPEYQSMQERRGMKEAAYPTSPSR</sequence>
<feature type="compositionally biased region" description="Basic and acidic residues" evidence="1">
    <location>
        <begin position="228"/>
        <end position="244"/>
    </location>
</feature>
<feature type="region of interest" description="Disordered" evidence="1">
    <location>
        <begin position="312"/>
        <end position="356"/>
    </location>
</feature>
<protein>
    <recommendedName>
        <fullName evidence="4">BTB domain-containing protein</fullName>
    </recommendedName>
</protein>
<accession>A0AAI8Z1J2</accession>
<proteinExistence type="predicted"/>
<keyword evidence="3" id="KW-1185">Reference proteome</keyword>
<gene>
    <name evidence="2" type="ORF">LECACI_7A005895</name>
</gene>
<name>A0AAI8Z1J2_9PEZI</name>
<feature type="region of interest" description="Disordered" evidence="1">
    <location>
        <begin position="181"/>
        <end position="244"/>
    </location>
</feature>
<reference evidence="2" key="1">
    <citation type="submission" date="2023-11" db="EMBL/GenBank/DDBJ databases">
        <authorList>
            <person name="Alioto T."/>
            <person name="Alioto T."/>
            <person name="Gomez Garrido J."/>
        </authorList>
    </citation>
    <scope>NUCLEOTIDE SEQUENCE</scope>
</reference>
<feature type="compositionally biased region" description="Basic and acidic residues" evidence="1">
    <location>
        <begin position="194"/>
        <end position="217"/>
    </location>
</feature>
<evidence type="ECO:0000256" key="1">
    <source>
        <dbReference type="SAM" id="MobiDB-lite"/>
    </source>
</evidence>
<comment type="caution">
    <text evidence="2">The sequence shown here is derived from an EMBL/GenBank/DDBJ whole genome shotgun (WGS) entry which is preliminary data.</text>
</comment>
<organism evidence="2 3">
    <name type="scientific">Lecanosticta acicola</name>
    <dbReference type="NCBI Taxonomy" id="111012"/>
    <lineage>
        <taxon>Eukaryota</taxon>
        <taxon>Fungi</taxon>
        <taxon>Dikarya</taxon>
        <taxon>Ascomycota</taxon>
        <taxon>Pezizomycotina</taxon>
        <taxon>Dothideomycetes</taxon>
        <taxon>Dothideomycetidae</taxon>
        <taxon>Mycosphaerellales</taxon>
        <taxon>Mycosphaerellaceae</taxon>
        <taxon>Lecanosticta</taxon>
    </lineage>
</organism>
<evidence type="ECO:0000313" key="3">
    <source>
        <dbReference type="Proteomes" id="UP001296104"/>
    </source>
</evidence>
<evidence type="ECO:0008006" key="4">
    <source>
        <dbReference type="Google" id="ProtNLM"/>
    </source>
</evidence>
<dbReference type="EMBL" id="CAVMBE010000039">
    <property type="protein sequence ID" value="CAK4030737.1"/>
    <property type="molecule type" value="Genomic_DNA"/>
</dbReference>